<feature type="transmembrane region" description="Helical" evidence="1">
    <location>
        <begin position="12"/>
        <end position="33"/>
    </location>
</feature>
<keyword evidence="3" id="KW-1185">Reference proteome</keyword>
<reference evidence="2 3" key="1">
    <citation type="journal article" date="2024" name="Insects">
        <title>An Improved Chromosome-Level Genome Assembly of the Firefly Pyrocoelia pectoralis.</title>
        <authorList>
            <person name="Fu X."/>
            <person name="Meyer-Rochow V.B."/>
            <person name="Ballantyne L."/>
            <person name="Zhu X."/>
        </authorList>
    </citation>
    <scope>NUCLEOTIDE SEQUENCE [LARGE SCALE GENOMIC DNA]</scope>
    <source>
        <strain evidence="2">XCY_ONT2</strain>
    </source>
</reference>
<gene>
    <name evidence="2" type="ORF">RI129_009574</name>
</gene>
<name>A0AAN7ZF12_9COLE</name>
<evidence type="ECO:0000313" key="2">
    <source>
        <dbReference type="EMBL" id="KAK5641027.1"/>
    </source>
</evidence>
<keyword evidence="1" id="KW-0472">Membrane</keyword>
<accession>A0AAN7ZF12</accession>
<organism evidence="2 3">
    <name type="scientific">Pyrocoelia pectoralis</name>
    <dbReference type="NCBI Taxonomy" id="417401"/>
    <lineage>
        <taxon>Eukaryota</taxon>
        <taxon>Metazoa</taxon>
        <taxon>Ecdysozoa</taxon>
        <taxon>Arthropoda</taxon>
        <taxon>Hexapoda</taxon>
        <taxon>Insecta</taxon>
        <taxon>Pterygota</taxon>
        <taxon>Neoptera</taxon>
        <taxon>Endopterygota</taxon>
        <taxon>Coleoptera</taxon>
        <taxon>Polyphaga</taxon>
        <taxon>Elateriformia</taxon>
        <taxon>Elateroidea</taxon>
        <taxon>Lampyridae</taxon>
        <taxon>Lampyrinae</taxon>
        <taxon>Pyrocoelia</taxon>
    </lineage>
</organism>
<keyword evidence="1" id="KW-1133">Transmembrane helix</keyword>
<proteinExistence type="predicted"/>
<keyword evidence="1" id="KW-0812">Transmembrane</keyword>
<evidence type="ECO:0000313" key="3">
    <source>
        <dbReference type="Proteomes" id="UP001329430"/>
    </source>
</evidence>
<dbReference type="EMBL" id="JAVRBK010000007">
    <property type="protein sequence ID" value="KAK5641027.1"/>
    <property type="molecule type" value="Genomic_DNA"/>
</dbReference>
<sequence>MLQRQKTLESHFSDIRAIFTLFSISSVFFLLVFNSNVKNESTTNENESTIPFGVGTFVILKYENDFYPAKIVNEDNGDYYCCAIMRQSGMNHWEWPDPPDLIWYHKDDLICIINEPEVISARGVYDVPEMKEFLKYV</sequence>
<comment type="caution">
    <text evidence="2">The sequence shown here is derived from an EMBL/GenBank/DDBJ whole genome shotgun (WGS) entry which is preliminary data.</text>
</comment>
<protein>
    <submittedName>
        <fullName evidence="2">Uncharacterized protein</fullName>
    </submittedName>
</protein>
<dbReference type="Proteomes" id="UP001329430">
    <property type="component" value="Chromosome 7"/>
</dbReference>
<evidence type="ECO:0000256" key="1">
    <source>
        <dbReference type="SAM" id="Phobius"/>
    </source>
</evidence>
<dbReference type="AlphaFoldDB" id="A0AAN7ZF12"/>